<dbReference type="InterPro" id="IPR006204">
    <property type="entry name" value="GHMP_kinase_N_dom"/>
</dbReference>
<dbReference type="NCBIfam" id="TIGR00154">
    <property type="entry name" value="ispE"/>
    <property type="match status" value="1"/>
</dbReference>
<evidence type="ECO:0000256" key="2">
    <source>
        <dbReference type="ARBA" id="ARBA00012052"/>
    </source>
</evidence>
<reference evidence="12 13" key="1">
    <citation type="submission" date="2019-08" db="EMBL/GenBank/DDBJ databases">
        <title>In-depth cultivation of the pig gut microbiome towards novel bacterial diversity and tailored functional studies.</title>
        <authorList>
            <person name="Wylensek D."/>
            <person name="Hitch T.C.A."/>
            <person name="Clavel T."/>
        </authorList>
    </citation>
    <scope>NUCLEOTIDE SEQUENCE [LARGE SCALE GENOMIC DNA]</scope>
    <source>
        <strain evidence="12 13">BBE-744-WT-12</strain>
    </source>
</reference>
<dbReference type="InterPro" id="IPR020568">
    <property type="entry name" value="Ribosomal_Su5_D2-typ_SF"/>
</dbReference>
<dbReference type="InterPro" id="IPR004424">
    <property type="entry name" value="IspE"/>
</dbReference>
<dbReference type="HAMAP" id="MF_00061">
    <property type="entry name" value="IspE"/>
    <property type="match status" value="1"/>
</dbReference>
<keyword evidence="6 9" id="KW-0418">Kinase</keyword>
<dbReference type="AlphaFoldDB" id="A0A844G054"/>
<keyword evidence="13" id="KW-1185">Reference proteome</keyword>
<protein>
    <recommendedName>
        <fullName evidence="3 9">4-diphosphocytidyl-2-C-methyl-D-erythritol kinase</fullName>
        <shortName evidence="9">CMK</shortName>
        <ecNumber evidence="2 9">2.7.1.148</ecNumber>
    </recommendedName>
    <alternativeName>
        <fullName evidence="8 9">4-(cytidine-5'-diphospho)-2-C-methyl-D-erythritol kinase</fullName>
    </alternativeName>
</protein>
<dbReference type="EC" id="2.7.1.148" evidence="2 9"/>
<comment type="catalytic activity">
    <reaction evidence="9">
        <text>4-CDP-2-C-methyl-D-erythritol + ATP = 4-CDP-2-C-methyl-D-erythritol 2-phosphate + ADP + H(+)</text>
        <dbReference type="Rhea" id="RHEA:18437"/>
        <dbReference type="ChEBI" id="CHEBI:15378"/>
        <dbReference type="ChEBI" id="CHEBI:30616"/>
        <dbReference type="ChEBI" id="CHEBI:57823"/>
        <dbReference type="ChEBI" id="CHEBI:57919"/>
        <dbReference type="ChEBI" id="CHEBI:456216"/>
        <dbReference type="EC" id="2.7.1.148"/>
    </reaction>
</comment>
<dbReference type="InterPro" id="IPR036554">
    <property type="entry name" value="GHMP_kinase_C_sf"/>
</dbReference>
<evidence type="ECO:0000313" key="12">
    <source>
        <dbReference type="EMBL" id="MST97000.1"/>
    </source>
</evidence>
<evidence type="ECO:0000313" key="13">
    <source>
        <dbReference type="Proteomes" id="UP000435649"/>
    </source>
</evidence>
<accession>A0A844G054</accession>
<dbReference type="SUPFAM" id="SSF54211">
    <property type="entry name" value="Ribosomal protein S5 domain 2-like"/>
    <property type="match status" value="1"/>
</dbReference>
<evidence type="ECO:0000256" key="5">
    <source>
        <dbReference type="ARBA" id="ARBA00022741"/>
    </source>
</evidence>
<dbReference type="GO" id="GO:0019288">
    <property type="term" value="P:isopentenyl diphosphate biosynthetic process, methylerythritol 4-phosphate pathway"/>
    <property type="evidence" value="ECO:0007669"/>
    <property type="project" value="UniProtKB-UniRule"/>
</dbReference>
<comment type="function">
    <text evidence="9">Catalyzes the phosphorylation of the position 2 hydroxy group of 4-diphosphocytidyl-2C-methyl-D-erythritol.</text>
</comment>
<organism evidence="12 13">
    <name type="scientific">Victivallis lenta</name>
    <dbReference type="NCBI Taxonomy" id="2606640"/>
    <lineage>
        <taxon>Bacteria</taxon>
        <taxon>Pseudomonadati</taxon>
        <taxon>Lentisphaerota</taxon>
        <taxon>Lentisphaeria</taxon>
        <taxon>Victivallales</taxon>
        <taxon>Victivallaceae</taxon>
        <taxon>Victivallis</taxon>
    </lineage>
</organism>
<sequence length="285" mass="30728">MALSIPSRSKINLYLKVLKRRPDRYHELETLFLPLDTPADRVTLDFVDTPGIRVCSSLAGLPENLENLAGRAALAYADMAGIAPAWSIRIEKEIPVAAGMGGGSSNAAAVLRLLNRHYGKLSSEELADLALTLGADVPFFLHGRAAIATGIGEVFHYPAGKLYAPPLLVVNPQFPVSAKWAYMNLDPEQIGEDSSGKLKRLINALRRNDPKGVADNLHNDLAAALYRKFPLLAILRDFLLENGALNAEITGSGPSIFAVCASPAERDELCRSLAGAFRAVTIFVN</sequence>
<evidence type="ECO:0000259" key="11">
    <source>
        <dbReference type="Pfam" id="PF08544"/>
    </source>
</evidence>
<feature type="active site" evidence="9">
    <location>
        <position position="10"/>
    </location>
</feature>
<evidence type="ECO:0000256" key="6">
    <source>
        <dbReference type="ARBA" id="ARBA00022777"/>
    </source>
</evidence>
<dbReference type="Pfam" id="PF00288">
    <property type="entry name" value="GHMP_kinases_N"/>
    <property type="match status" value="1"/>
</dbReference>
<dbReference type="InterPro" id="IPR013750">
    <property type="entry name" value="GHMP_kinase_C_dom"/>
</dbReference>
<name>A0A844G054_9BACT</name>
<dbReference type="Pfam" id="PF08544">
    <property type="entry name" value="GHMP_kinases_C"/>
    <property type="match status" value="1"/>
</dbReference>
<dbReference type="PIRSF" id="PIRSF010376">
    <property type="entry name" value="IspE"/>
    <property type="match status" value="1"/>
</dbReference>
<dbReference type="Gene3D" id="3.30.230.10">
    <property type="match status" value="1"/>
</dbReference>
<gene>
    <name evidence="9 12" type="primary">ispE</name>
    <name evidence="12" type="ORF">FYJ85_08070</name>
</gene>
<proteinExistence type="inferred from homology"/>
<evidence type="ECO:0000256" key="9">
    <source>
        <dbReference type="HAMAP-Rule" id="MF_00061"/>
    </source>
</evidence>
<dbReference type="GO" id="GO:0016114">
    <property type="term" value="P:terpenoid biosynthetic process"/>
    <property type="evidence" value="ECO:0007669"/>
    <property type="project" value="UniProtKB-UniRule"/>
</dbReference>
<dbReference type="UniPathway" id="UPA00056">
    <property type="reaction ID" value="UER00094"/>
</dbReference>
<evidence type="ECO:0000256" key="1">
    <source>
        <dbReference type="ARBA" id="ARBA00009684"/>
    </source>
</evidence>
<feature type="domain" description="GHMP kinase C-terminal" evidence="11">
    <location>
        <begin position="203"/>
        <end position="277"/>
    </location>
</feature>
<keyword evidence="4 9" id="KW-0808">Transferase</keyword>
<dbReference type="RefSeq" id="WP_106053681.1">
    <property type="nucleotide sequence ID" value="NZ_DBFCGB010000104.1"/>
</dbReference>
<dbReference type="EMBL" id="VUNS01000007">
    <property type="protein sequence ID" value="MST97000.1"/>
    <property type="molecule type" value="Genomic_DNA"/>
</dbReference>
<evidence type="ECO:0000256" key="7">
    <source>
        <dbReference type="ARBA" id="ARBA00022840"/>
    </source>
</evidence>
<keyword evidence="5 9" id="KW-0547">Nucleotide-binding</keyword>
<keyword evidence="7 9" id="KW-0067">ATP-binding</keyword>
<dbReference type="PANTHER" id="PTHR43527">
    <property type="entry name" value="4-DIPHOSPHOCYTIDYL-2-C-METHYL-D-ERYTHRITOL KINASE, CHLOROPLASTIC"/>
    <property type="match status" value="1"/>
</dbReference>
<dbReference type="InterPro" id="IPR014721">
    <property type="entry name" value="Ribsml_uS5_D2-typ_fold_subgr"/>
</dbReference>
<dbReference type="Gene3D" id="3.30.70.890">
    <property type="entry name" value="GHMP kinase, C-terminal domain"/>
    <property type="match status" value="1"/>
</dbReference>
<feature type="binding site" evidence="9">
    <location>
        <begin position="95"/>
        <end position="105"/>
    </location>
    <ligand>
        <name>ATP</name>
        <dbReference type="ChEBI" id="CHEBI:30616"/>
    </ligand>
</feature>
<dbReference type="PANTHER" id="PTHR43527:SF2">
    <property type="entry name" value="4-DIPHOSPHOCYTIDYL-2-C-METHYL-D-ERYTHRITOL KINASE, CHLOROPLASTIC"/>
    <property type="match status" value="1"/>
</dbReference>
<dbReference type="Proteomes" id="UP000435649">
    <property type="component" value="Unassembled WGS sequence"/>
</dbReference>
<comment type="caution">
    <text evidence="12">The sequence shown here is derived from an EMBL/GenBank/DDBJ whole genome shotgun (WGS) entry which is preliminary data.</text>
</comment>
<dbReference type="GO" id="GO:0005524">
    <property type="term" value="F:ATP binding"/>
    <property type="evidence" value="ECO:0007669"/>
    <property type="project" value="UniProtKB-UniRule"/>
</dbReference>
<dbReference type="GO" id="GO:0050515">
    <property type="term" value="F:4-(cytidine 5'-diphospho)-2-C-methyl-D-erythritol kinase activity"/>
    <property type="evidence" value="ECO:0007669"/>
    <property type="project" value="UniProtKB-UniRule"/>
</dbReference>
<feature type="active site" evidence="9">
    <location>
        <position position="136"/>
    </location>
</feature>
<comment type="similarity">
    <text evidence="1 9">Belongs to the GHMP kinase family. IspE subfamily.</text>
</comment>
<comment type="pathway">
    <text evidence="9">Isoprenoid biosynthesis; isopentenyl diphosphate biosynthesis via DXP pathway; isopentenyl diphosphate from 1-deoxy-D-xylulose 5-phosphate: step 3/6.</text>
</comment>
<evidence type="ECO:0000259" key="10">
    <source>
        <dbReference type="Pfam" id="PF00288"/>
    </source>
</evidence>
<keyword evidence="9" id="KW-0414">Isoprene biosynthesis</keyword>
<evidence type="ECO:0000256" key="4">
    <source>
        <dbReference type="ARBA" id="ARBA00022679"/>
    </source>
</evidence>
<feature type="domain" description="GHMP kinase N-terminal" evidence="10">
    <location>
        <begin position="67"/>
        <end position="143"/>
    </location>
</feature>
<evidence type="ECO:0000256" key="3">
    <source>
        <dbReference type="ARBA" id="ARBA00017473"/>
    </source>
</evidence>
<dbReference type="SUPFAM" id="SSF55060">
    <property type="entry name" value="GHMP Kinase, C-terminal domain"/>
    <property type="match status" value="1"/>
</dbReference>
<evidence type="ECO:0000256" key="8">
    <source>
        <dbReference type="ARBA" id="ARBA00032554"/>
    </source>
</evidence>